<feature type="domain" description="At1g61320/AtMIF1 LRR" evidence="1">
    <location>
        <begin position="15"/>
        <end position="138"/>
    </location>
</feature>
<sequence length="417" mass="47360">MLSRKKPSSITIEFSCGNYYKIPSCLFSISNLEYLQIDRCIFSLPREFEGFKQLTVLNLKYFSSTDSDINNLISSCPWRNTLRLKYFEGINCLRIQAQALQVLEVKGSFEDFHLHAPNLSNVYVTLDKTEVADRSKNHLMQAFVSLTGIEALVMKRCMVVLPQAFEDAGIANLISSCLWLKTLHLKYFEGISCPYSSSGTHLEVQGNFEDLHLHAPNLLYLTLDKTETEQCDAVAGDKKNYPKEAFVSLTSIEELSINGPSLTYLSEGCLLTEPPGVLDRLRKVSIGECFWHWTEVLGACSIFRNAPMLRELEIQFFASNFYRASLDRTSQPIWDHDQTEIEEPTLHHLLTATTTGFVGLEYEVDLVRLLLRWSPALEELKVVRDDEDVLNDVCMYESLTKLLALPRASTKAKIIAI</sequence>
<dbReference type="InterPro" id="IPR053772">
    <property type="entry name" value="At1g61320/At1g61330-like"/>
</dbReference>
<evidence type="ECO:0000313" key="2">
    <source>
        <dbReference type="EnsemblPlants" id="OMERI02G19240.1"/>
    </source>
</evidence>
<protein>
    <recommendedName>
        <fullName evidence="1">At1g61320/AtMIF1 LRR domain-containing protein</fullName>
    </recommendedName>
</protein>
<name>A0A0E0CLK3_9ORYZ</name>
<proteinExistence type="predicted"/>
<dbReference type="Pfam" id="PF23622">
    <property type="entry name" value="LRR_At1g61320_AtMIF1"/>
    <property type="match status" value="1"/>
</dbReference>
<dbReference type="STRING" id="40149.A0A0E0CLK3"/>
<dbReference type="AlphaFoldDB" id="A0A0E0CLK3"/>
<keyword evidence="3" id="KW-1185">Reference proteome</keyword>
<dbReference type="InterPro" id="IPR055357">
    <property type="entry name" value="LRR_At1g61320_AtMIF1"/>
</dbReference>
<dbReference type="InterPro" id="IPR032675">
    <property type="entry name" value="LRR_dom_sf"/>
</dbReference>
<organism evidence="2">
    <name type="scientific">Oryza meridionalis</name>
    <dbReference type="NCBI Taxonomy" id="40149"/>
    <lineage>
        <taxon>Eukaryota</taxon>
        <taxon>Viridiplantae</taxon>
        <taxon>Streptophyta</taxon>
        <taxon>Embryophyta</taxon>
        <taxon>Tracheophyta</taxon>
        <taxon>Spermatophyta</taxon>
        <taxon>Magnoliopsida</taxon>
        <taxon>Liliopsida</taxon>
        <taxon>Poales</taxon>
        <taxon>Poaceae</taxon>
        <taxon>BOP clade</taxon>
        <taxon>Oryzoideae</taxon>
        <taxon>Oryzeae</taxon>
        <taxon>Oryzinae</taxon>
        <taxon>Oryza</taxon>
    </lineage>
</organism>
<evidence type="ECO:0000313" key="3">
    <source>
        <dbReference type="Proteomes" id="UP000008021"/>
    </source>
</evidence>
<dbReference type="Gene3D" id="3.80.10.10">
    <property type="entry name" value="Ribonuclease Inhibitor"/>
    <property type="match status" value="2"/>
</dbReference>
<dbReference type="EnsemblPlants" id="OMERI02G19240.1">
    <property type="protein sequence ID" value="OMERI02G19240.1"/>
    <property type="gene ID" value="OMERI02G19240"/>
</dbReference>
<dbReference type="eggNOG" id="ENOG502SR5N">
    <property type="taxonomic scope" value="Eukaryota"/>
</dbReference>
<evidence type="ECO:0000259" key="1">
    <source>
        <dbReference type="Pfam" id="PF23622"/>
    </source>
</evidence>
<dbReference type="Gramene" id="OMERI02G19240.1">
    <property type="protein sequence ID" value="OMERI02G19240.1"/>
    <property type="gene ID" value="OMERI02G19240"/>
</dbReference>
<reference evidence="2" key="1">
    <citation type="submission" date="2015-04" db="UniProtKB">
        <authorList>
            <consortium name="EnsemblPlants"/>
        </authorList>
    </citation>
    <scope>IDENTIFICATION</scope>
</reference>
<dbReference type="Proteomes" id="UP000008021">
    <property type="component" value="Chromosome 2"/>
</dbReference>
<dbReference type="SUPFAM" id="SSF52047">
    <property type="entry name" value="RNI-like"/>
    <property type="match status" value="1"/>
</dbReference>
<dbReference type="HOGENOM" id="CLU_010721_0_2_1"/>
<dbReference type="PANTHER" id="PTHR34145">
    <property type="entry name" value="OS02G0105600 PROTEIN"/>
    <property type="match status" value="1"/>
</dbReference>
<accession>A0A0E0CLK3</accession>
<reference evidence="2" key="2">
    <citation type="submission" date="2018-05" db="EMBL/GenBank/DDBJ databases">
        <title>OmerRS3 (Oryza meridionalis Reference Sequence Version 3).</title>
        <authorList>
            <person name="Zhang J."/>
            <person name="Kudrna D."/>
            <person name="Lee S."/>
            <person name="Talag J."/>
            <person name="Welchert J."/>
            <person name="Wing R.A."/>
        </authorList>
    </citation>
    <scope>NUCLEOTIDE SEQUENCE [LARGE SCALE GENOMIC DNA]</scope>
    <source>
        <strain evidence="2">cv. OR44</strain>
    </source>
</reference>